<comment type="caution">
    <text evidence="1">The sequence shown here is derived from an EMBL/GenBank/DDBJ whole genome shotgun (WGS) entry which is preliminary data.</text>
</comment>
<evidence type="ECO:0000313" key="1">
    <source>
        <dbReference type="EMBL" id="KAK8947796.1"/>
    </source>
</evidence>
<reference evidence="1 2" key="1">
    <citation type="journal article" date="2022" name="Nat. Plants">
        <title>Genomes of leafy and leafless Platanthera orchids illuminate the evolution of mycoheterotrophy.</title>
        <authorList>
            <person name="Li M.H."/>
            <person name="Liu K.W."/>
            <person name="Li Z."/>
            <person name="Lu H.C."/>
            <person name="Ye Q.L."/>
            <person name="Zhang D."/>
            <person name="Wang J.Y."/>
            <person name="Li Y.F."/>
            <person name="Zhong Z.M."/>
            <person name="Liu X."/>
            <person name="Yu X."/>
            <person name="Liu D.K."/>
            <person name="Tu X.D."/>
            <person name="Liu B."/>
            <person name="Hao Y."/>
            <person name="Liao X.Y."/>
            <person name="Jiang Y.T."/>
            <person name="Sun W.H."/>
            <person name="Chen J."/>
            <person name="Chen Y.Q."/>
            <person name="Ai Y."/>
            <person name="Zhai J.W."/>
            <person name="Wu S.S."/>
            <person name="Zhou Z."/>
            <person name="Hsiao Y.Y."/>
            <person name="Wu W.L."/>
            <person name="Chen Y.Y."/>
            <person name="Lin Y.F."/>
            <person name="Hsu J.L."/>
            <person name="Li C.Y."/>
            <person name="Wang Z.W."/>
            <person name="Zhao X."/>
            <person name="Zhong W.Y."/>
            <person name="Ma X.K."/>
            <person name="Ma L."/>
            <person name="Huang J."/>
            <person name="Chen G.Z."/>
            <person name="Huang M.Z."/>
            <person name="Huang L."/>
            <person name="Peng D.H."/>
            <person name="Luo Y.B."/>
            <person name="Zou S.Q."/>
            <person name="Chen S.P."/>
            <person name="Lan S."/>
            <person name="Tsai W.C."/>
            <person name="Van de Peer Y."/>
            <person name="Liu Z.J."/>
        </authorList>
    </citation>
    <scope>NUCLEOTIDE SEQUENCE [LARGE SCALE GENOMIC DNA]</scope>
    <source>
        <strain evidence="1">Lor288</strain>
    </source>
</reference>
<sequence length="64" mass="7257">MSIIKVHIVAMEVWRKNDAGDPFKILEVKCSRTIKALAYWPKFNAKKAQNPGGTRIIPPGFRAF</sequence>
<organism evidence="1 2">
    <name type="scientific">Platanthera guangdongensis</name>
    <dbReference type="NCBI Taxonomy" id="2320717"/>
    <lineage>
        <taxon>Eukaryota</taxon>
        <taxon>Viridiplantae</taxon>
        <taxon>Streptophyta</taxon>
        <taxon>Embryophyta</taxon>
        <taxon>Tracheophyta</taxon>
        <taxon>Spermatophyta</taxon>
        <taxon>Magnoliopsida</taxon>
        <taxon>Liliopsida</taxon>
        <taxon>Asparagales</taxon>
        <taxon>Orchidaceae</taxon>
        <taxon>Orchidoideae</taxon>
        <taxon>Orchideae</taxon>
        <taxon>Orchidinae</taxon>
        <taxon>Platanthera</taxon>
    </lineage>
</organism>
<proteinExistence type="predicted"/>
<accession>A0ABR2LSG1</accession>
<evidence type="ECO:0000313" key="2">
    <source>
        <dbReference type="Proteomes" id="UP001412067"/>
    </source>
</evidence>
<keyword evidence="2" id="KW-1185">Reference proteome</keyword>
<name>A0ABR2LSG1_9ASPA</name>
<gene>
    <name evidence="1" type="ORF">KSP40_PGU006593</name>
</gene>
<protein>
    <submittedName>
        <fullName evidence="1">Uncharacterized protein</fullName>
    </submittedName>
</protein>
<dbReference type="Proteomes" id="UP001412067">
    <property type="component" value="Unassembled WGS sequence"/>
</dbReference>
<dbReference type="EMBL" id="JBBWWR010000016">
    <property type="protein sequence ID" value="KAK8947796.1"/>
    <property type="molecule type" value="Genomic_DNA"/>
</dbReference>